<protein>
    <submittedName>
        <fullName evidence="1">Uncharacterized protein</fullName>
    </submittedName>
</protein>
<dbReference type="Proteomes" id="UP000481861">
    <property type="component" value="Unassembled WGS sequence"/>
</dbReference>
<evidence type="ECO:0000313" key="2">
    <source>
        <dbReference type="Proteomes" id="UP000481861"/>
    </source>
</evidence>
<comment type="caution">
    <text evidence="1">The sequence shown here is derived from an EMBL/GenBank/DDBJ whole genome shotgun (WGS) entry which is preliminary data.</text>
</comment>
<evidence type="ECO:0000313" key="1">
    <source>
        <dbReference type="EMBL" id="KAF2874869.1"/>
    </source>
</evidence>
<gene>
    <name evidence="1" type="ORF">BDV95DRAFT_563806</name>
</gene>
<name>A0A7C8IAQ9_9PLEO</name>
<reference evidence="1 2" key="1">
    <citation type="submission" date="2020-01" db="EMBL/GenBank/DDBJ databases">
        <authorList>
            <consortium name="DOE Joint Genome Institute"/>
            <person name="Haridas S."/>
            <person name="Albert R."/>
            <person name="Binder M."/>
            <person name="Bloem J."/>
            <person name="Labutti K."/>
            <person name="Salamov A."/>
            <person name="Andreopoulos B."/>
            <person name="Baker S.E."/>
            <person name="Barry K."/>
            <person name="Bills G."/>
            <person name="Bluhm B.H."/>
            <person name="Cannon C."/>
            <person name="Castanera R."/>
            <person name="Culley D.E."/>
            <person name="Daum C."/>
            <person name="Ezra D."/>
            <person name="Gonzalez J.B."/>
            <person name="Henrissat B."/>
            <person name="Kuo A."/>
            <person name="Liang C."/>
            <person name="Lipzen A."/>
            <person name="Lutzoni F."/>
            <person name="Magnuson J."/>
            <person name="Mondo S."/>
            <person name="Nolan M."/>
            <person name="Ohm R."/>
            <person name="Pangilinan J."/>
            <person name="Park H.-J.H."/>
            <person name="Ramirez L."/>
            <person name="Alfaro M."/>
            <person name="Sun H."/>
            <person name="Tritt A."/>
            <person name="Yoshinaga Y."/>
            <person name="Zwiers L.-H.L."/>
            <person name="Turgeon B.G."/>
            <person name="Goodwin S.B."/>
            <person name="Spatafora J.W."/>
            <person name="Crous P.W."/>
            <person name="Grigoriev I.V."/>
        </authorList>
    </citation>
    <scope>NUCLEOTIDE SEQUENCE [LARGE SCALE GENOMIC DNA]</scope>
    <source>
        <strain evidence="1 2">CBS 611.86</strain>
    </source>
</reference>
<proteinExistence type="predicted"/>
<sequence>MHATLPRELREMIYSYLLSCPEEKATVKKMTTGLDKYLAYFLSGNPTHYKDTWGYDCCPPKRSYPYFVQAAYVGSETQHEILEQVYRNHFNTCDLKMGLYVLDSLATLDYDPGLVPLHSIRELIIRWRVEPGMTQCLRDPEYFDLGDNHTNLTIPTWKQCFQSLLSVKVKNKFVFILRLRDDHLSLKHLGHLLETFRPVYNCLLAAGSRIYLLYLNREVSGAVIRIDLTEYFSKPADVWRADMKRILDPSASSRSFRWDDMGDSEFDAKAAEIDYTADVVED</sequence>
<keyword evidence="2" id="KW-1185">Reference proteome</keyword>
<dbReference type="OrthoDB" id="3763466at2759"/>
<dbReference type="AlphaFoldDB" id="A0A7C8IAQ9"/>
<organism evidence="1 2">
    <name type="scientific">Massariosphaeria phaeospora</name>
    <dbReference type="NCBI Taxonomy" id="100035"/>
    <lineage>
        <taxon>Eukaryota</taxon>
        <taxon>Fungi</taxon>
        <taxon>Dikarya</taxon>
        <taxon>Ascomycota</taxon>
        <taxon>Pezizomycotina</taxon>
        <taxon>Dothideomycetes</taxon>
        <taxon>Pleosporomycetidae</taxon>
        <taxon>Pleosporales</taxon>
        <taxon>Pleosporales incertae sedis</taxon>
        <taxon>Massariosphaeria</taxon>
    </lineage>
</organism>
<dbReference type="EMBL" id="JAADJZ010000005">
    <property type="protein sequence ID" value="KAF2874869.1"/>
    <property type="molecule type" value="Genomic_DNA"/>
</dbReference>
<accession>A0A7C8IAQ9</accession>